<proteinExistence type="predicted"/>
<dbReference type="OrthoDB" id="3365874at2759"/>
<feature type="compositionally biased region" description="Low complexity" evidence="2">
    <location>
        <begin position="206"/>
        <end position="219"/>
    </location>
</feature>
<keyword evidence="1" id="KW-0175">Coiled coil</keyword>
<protein>
    <recommendedName>
        <fullName evidence="5">BZIP domain-containing protein</fullName>
    </recommendedName>
</protein>
<feature type="coiled-coil region" evidence="1">
    <location>
        <begin position="24"/>
        <end position="58"/>
    </location>
</feature>
<feature type="compositionally biased region" description="Polar residues" evidence="2">
    <location>
        <begin position="157"/>
        <end position="177"/>
    </location>
</feature>
<name>A0A067SZ32_GALM3</name>
<evidence type="ECO:0008006" key="5">
    <source>
        <dbReference type="Google" id="ProtNLM"/>
    </source>
</evidence>
<feature type="compositionally biased region" description="Polar residues" evidence="2">
    <location>
        <begin position="110"/>
        <end position="142"/>
    </location>
</feature>
<accession>A0A067SZ32</accession>
<evidence type="ECO:0000256" key="1">
    <source>
        <dbReference type="SAM" id="Coils"/>
    </source>
</evidence>
<dbReference type="SUPFAM" id="SSF57959">
    <property type="entry name" value="Leucine zipper domain"/>
    <property type="match status" value="1"/>
</dbReference>
<keyword evidence="4" id="KW-1185">Reference proteome</keyword>
<gene>
    <name evidence="3" type="ORF">GALMADRAFT_227000</name>
</gene>
<feature type="region of interest" description="Disordered" evidence="2">
    <location>
        <begin position="205"/>
        <end position="225"/>
    </location>
</feature>
<dbReference type="EMBL" id="KL142381">
    <property type="protein sequence ID" value="KDR75337.1"/>
    <property type="molecule type" value="Genomic_DNA"/>
</dbReference>
<reference evidence="4" key="1">
    <citation type="journal article" date="2014" name="Proc. Natl. Acad. Sci. U.S.A.">
        <title>Extensive sampling of basidiomycete genomes demonstrates inadequacy of the white-rot/brown-rot paradigm for wood decay fungi.</title>
        <authorList>
            <person name="Riley R."/>
            <person name="Salamov A.A."/>
            <person name="Brown D.W."/>
            <person name="Nagy L.G."/>
            <person name="Floudas D."/>
            <person name="Held B.W."/>
            <person name="Levasseur A."/>
            <person name="Lombard V."/>
            <person name="Morin E."/>
            <person name="Otillar R."/>
            <person name="Lindquist E.A."/>
            <person name="Sun H."/>
            <person name="LaButti K.M."/>
            <person name="Schmutz J."/>
            <person name="Jabbour D."/>
            <person name="Luo H."/>
            <person name="Baker S.E."/>
            <person name="Pisabarro A.G."/>
            <person name="Walton J.D."/>
            <person name="Blanchette R.A."/>
            <person name="Henrissat B."/>
            <person name="Martin F."/>
            <person name="Cullen D."/>
            <person name="Hibbett D.S."/>
            <person name="Grigoriev I.V."/>
        </authorList>
    </citation>
    <scope>NUCLEOTIDE SEQUENCE [LARGE SCALE GENOMIC DNA]</scope>
    <source>
        <strain evidence="4">CBS 339.88</strain>
    </source>
</reference>
<feature type="compositionally biased region" description="Low complexity" evidence="2">
    <location>
        <begin position="100"/>
        <end position="109"/>
    </location>
</feature>
<dbReference type="GO" id="GO:0003700">
    <property type="term" value="F:DNA-binding transcription factor activity"/>
    <property type="evidence" value="ECO:0007669"/>
    <property type="project" value="InterPro"/>
</dbReference>
<dbReference type="HOGENOM" id="CLU_066487_0_0_1"/>
<evidence type="ECO:0000313" key="3">
    <source>
        <dbReference type="EMBL" id="KDR75337.1"/>
    </source>
</evidence>
<dbReference type="InterPro" id="IPR046347">
    <property type="entry name" value="bZIP_sf"/>
</dbReference>
<dbReference type="Gene3D" id="1.20.5.170">
    <property type="match status" value="1"/>
</dbReference>
<dbReference type="AlphaFoldDB" id="A0A067SZ32"/>
<evidence type="ECO:0000256" key="2">
    <source>
        <dbReference type="SAM" id="MobiDB-lite"/>
    </source>
</evidence>
<dbReference type="Proteomes" id="UP000027222">
    <property type="component" value="Unassembled WGS sequence"/>
</dbReference>
<evidence type="ECO:0000313" key="4">
    <source>
        <dbReference type="Proteomes" id="UP000027222"/>
    </source>
</evidence>
<feature type="region of interest" description="Disordered" evidence="2">
    <location>
        <begin position="98"/>
        <end position="177"/>
    </location>
</feature>
<sequence>MTRGRKKDLTIPPTRSLVQQRDYRARKANYIASLEERCRKAEEENIELRNELMQAKGRLANPAVILPETVEASQELMHNLALATASLSKFQQLAFADTQSSSEASSSRSPQAQGPSETQFQQQPSPAMTESSFQPQPLQGRNPNRPGRKQLFRDDSPTFSPGSHRTSSEGFRSPSPDSSSECCGGILDCDALGCDGIIEQEGHMAGGTRSRLSGLRSTSMSDCRL</sequence>
<organism evidence="3 4">
    <name type="scientific">Galerina marginata (strain CBS 339.88)</name>
    <dbReference type="NCBI Taxonomy" id="685588"/>
    <lineage>
        <taxon>Eukaryota</taxon>
        <taxon>Fungi</taxon>
        <taxon>Dikarya</taxon>
        <taxon>Basidiomycota</taxon>
        <taxon>Agaricomycotina</taxon>
        <taxon>Agaricomycetes</taxon>
        <taxon>Agaricomycetidae</taxon>
        <taxon>Agaricales</taxon>
        <taxon>Agaricineae</taxon>
        <taxon>Strophariaceae</taxon>
        <taxon>Galerina</taxon>
    </lineage>
</organism>